<protein>
    <recommendedName>
        <fullName evidence="1">Aminoglycoside phosphotransferase domain-containing protein</fullName>
    </recommendedName>
</protein>
<dbReference type="InterPro" id="IPR011009">
    <property type="entry name" value="Kinase-like_dom_sf"/>
</dbReference>
<dbReference type="InterPro" id="IPR002575">
    <property type="entry name" value="Aminoglycoside_PTrfase"/>
</dbReference>
<dbReference type="Pfam" id="PF01636">
    <property type="entry name" value="APH"/>
    <property type="match status" value="1"/>
</dbReference>
<accession>A0A4R5DNY8</accession>
<dbReference type="EMBL" id="SMKZ01000007">
    <property type="protein sequence ID" value="TDE12645.1"/>
    <property type="molecule type" value="Genomic_DNA"/>
</dbReference>
<dbReference type="InParanoid" id="A0A4R5DNY8"/>
<sequence>MGLPGAGAIPEDGPVGAGRAAATAELLELVRREYPLNEVTLVRDLGGNFNLNLQVATDQGAMVVRVSPEWVEADRLAAVQAVREYLRGRTWPIPETMRTRSSRSWARLHGCLVEVEHYVEPRGTSMTTWPAISAGIQWFARLHDDLRAAPASPAATHPPMANHVEADAVLDPTIAKIRTWNLSAEETTYVAAAEALASRLGQESPAVDLPRQLVHGDFWATNVYLAGDQLTLLLDLDFLGERPRIDDLALTLFFINEHLGRNDTSPSRIAALRELVDRYDATLTTPLSPAERTALPYAVLRTPLTFLRDLAHLGPSSRTELTTLRGPQYEWALRVLSIPGWHTAFSCGSRRQSWRGLRS</sequence>
<dbReference type="Proteomes" id="UP000294739">
    <property type="component" value="Unassembled WGS sequence"/>
</dbReference>
<evidence type="ECO:0000313" key="2">
    <source>
        <dbReference type="EMBL" id="TDE12645.1"/>
    </source>
</evidence>
<proteinExistence type="predicted"/>
<feature type="domain" description="Aminoglycoside phosphotransferase" evidence="1">
    <location>
        <begin position="45"/>
        <end position="257"/>
    </location>
</feature>
<dbReference type="Gene3D" id="3.30.200.20">
    <property type="entry name" value="Phosphorylase Kinase, domain 1"/>
    <property type="match status" value="1"/>
</dbReference>
<evidence type="ECO:0000259" key="1">
    <source>
        <dbReference type="Pfam" id="PF01636"/>
    </source>
</evidence>
<gene>
    <name evidence="2" type="ORF">E1269_07375</name>
</gene>
<name>A0A4R5DNY8_9ACTN</name>
<evidence type="ECO:0000313" key="3">
    <source>
        <dbReference type="Proteomes" id="UP000294739"/>
    </source>
</evidence>
<organism evidence="2 3">
    <name type="scientific">Jiangella asiatica</name>
    <dbReference type="NCBI Taxonomy" id="2530372"/>
    <lineage>
        <taxon>Bacteria</taxon>
        <taxon>Bacillati</taxon>
        <taxon>Actinomycetota</taxon>
        <taxon>Actinomycetes</taxon>
        <taxon>Jiangellales</taxon>
        <taxon>Jiangellaceae</taxon>
        <taxon>Jiangella</taxon>
    </lineage>
</organism>
<dbReference type="AlphaFoldDB" id="A0A4R5DNY8"/>
<dbReference type="Gene3D" id="3.90.1200.10">
    <property type="match status" value="1"/>
</dbReference>
<reference evidence="2 3" key="1">
    <citation type="submission" date="2019-03" db="EMBL/GenBank/DDBJ databases">
        <title>Draft genome sequences of novel Actinobacteria.</title>
        <authorList>
            <person name="Sahin N."/>
            <person name="Ay H."/>
            <person name="Saygin H."/>
        </authorList>
    </citation>
    <scope>NUCLEOTIDE SEQUENCE [LARGE SCALE GENOMIC DNA]</scope>
    <source>
        <strain evidence="2 3">5K138</strain>
    </source>
</reference>
<dbReference type="SUPFAM" id="SSF56112">
    <property type="entry name" value="Protein kinase-like (PK-like)"/>
    <property type="match status" value="1"/>
</dbReference>
<comment type="caution">
    <text evidence="2">The sequence shown here is derived from an EMBL/GenBank/DDBJ whole genome shotgun (WGS) entry which is preliminary data.</text>
</comment>
<keyword evidence="3" id="KW-1185">Reference proteome</keyword>
<dbReference type="OrthoDB" id="3720899at2"/>